<dbReference type="RefSeq" id="WP_130484675.1">
    <property type="nucleotide sequence ID" value="NZ_SGWW01000001.1"/>
</dbReference>
<keyword evidence="6" id="KW-1185">Reference proteome</keyword>
<dbReference type="SUPFAM" id="SSF48008">
    <property type="entry name" value="GntR ligand-binding domain-like"/>
    <property type="match status" value="1"/>
</dbReference>
<dbReference type="InterPro" id="IPR008920">
    <property type="entry name" value="TF_FadR/GntR_C"/>
</dbReference>
<dbReference type="InterPro" id="IPR036390">
    <property type="entry name" value="WH_DNA-bd_sf"/>
</dbReference>
<dbReference type="Pfam" id="PF00392">
    <property type="entry name" value="GntR"/>
    <property type="match status" value="1"/>
</dbReference>
<evidence type="ECO:0000313" key="5">
    <source>
        <dbReference type="EMBL" id="RZS59602.1"/>
    </source>
</evidence>
<protein>
    <submittedName>
        <fullName evidence="5">GntR family transcriptional regulator</fullName>
    </submittedName>
</protein>
<evidence type="ECO:0000256" key="2">
    <source>
        <dbReference type="ARBA" id="ARBA00023125"/>
    </source>
</evidence>
<keyword evidence="1" id="KW-0805">Transcription regulation</keyword>
<dbReference type="OrthoDB" id="4164516at2"/>
<dbReference type="InterPro" id="IPR036388">
    <property type="entry name" value="WH-like_DNA-bd_sf"/>
</dbReference>
<dbReference type="GO" id="GO:0003677">
    <property type="term" value="F:DNA binding"/>
    <property type="evidence" value="ECO:0007669"/>
    <property type="project" value="UniProtKB-KW"/>
</dbReference>
<proteinExistence type="predicted"/>
<reference evidence="5 6" key="1">
    <citation type="journal article" date="2015" name="Stand. Genomic Sci.">
        <title>Genomic Encyclopedia of Bacterial and Archaeal Type Strains, Phase III: the genomes of soil and plant-associated and newly described type strains.</title>
        <authorList>
            <person name="Whitman W.B."/>
            <person name="Woyke T."/>
            <person name="Klenk H.P."/>
            <person name="Zhou Y."/>
            <person name="Lilburn T.G."/>
            <person name="Beck B.J."/>
            <person name="De Vos P."/>
            <person name="Vandamme P."/>
            <person name="Eisen J.A."/>
            <person name="Garrity G."/>
            <person name="Hugenholtz P."/>
            <person name="Kyrpides N.C."/>
        </authorList>
    </citation>
    <scope>NUCLEOTIDE SEQUENCE [LARGE SCALE GENOMIC DNA]</scope>
    <source>
        <strain evidence="5 6">CV2</strain>
    </source>
</reference>
<dbReference type="SMART" id="SM00345">
    <property type="entry name" value="HTH_GNTR"/>
    <property type="match status" value="1"/>
</dbReference>
<keyword evidence="3" id="KW-0804">Transcription</keyword>
<dbReference type="Gene3D" id="1.10.10.10">
    <property type="entry name" value="Winged helix-like DNA-binding domain superfamily/Winged helix DNA-binding domain"/>
    <property type="match status" value="1"/>
</dbReference>
<dbReference type="PROSITE" id="PS50949">
    <property type="entry name" value="HTH_GNTR"/>
    <property type="match status" value="1"/>
</dbReference>
<dbReference type="GO" id="GO:0003700">
    <property type="term" value="F:DNA-binding transcription factor activity"/>
    <property type="evidence" value="ECO:0007669"/>
    <property type="project" value="InterPro"/>
</dbReference>
<dbReference type="InterPro" id="IPR000524">
    <property type="entry name" value="Tscrpt_reg_HTH_GntR"/>
</dbReference>
<dbReference type="AlphaFoldDB" id="A0A4Q7LZ29"/>
<dbReference type="PANTHER" id="PTHR43537:SF44">
    <property type="entry name" value="GNTR FAMILY REGULATORY PROTEIN"/>
    <property type="match status" value="1"/>
</dbReference>
<dbReference type="Proteomes" id="UP000293519">
    <property type="component" value="Unassembled WGS sequence"/>
</dbReference>
<dbReference type="Gene3D" id="1.20.120.530">
    <property type="entry name" value="GntR ligand-binding domain-like"/>
    <property type="match status" value="1"/>
</dbReference>
<dbReference type="SMART" id="SM00895">
    <property type="entry name" value="FCD"/>
    <property type="match status" value="1"/>
</dbReference>
<evidence type="ECO:0000259" key="4">
    <source>
        <dbReference type="PROSITE" id="PS50949"/>
    </source>
</evidence>
<accession>A0A4Q7LZ29</accession>
<dbReference type="EMBL" id="SGWW01000001">
    <property type="protein sequence ID" value="RZS59602.1"/>
    <property type="molecule type" value="Genomic_DNA"/>
</dbReference>
<sequence>MPSSLHRRLLDDLGSSIVAGRLARGEVVLAGELAQRYDVSLSVVREVIRALQANGLVESVKRLGVRVLSADRWNVYSADVIRWRLDGPDRAVQLRSLTELRTAVEPLAADLAARHAPASVREELMTIAARMRELGRAGDLEGFLDLDIAFHALVLRGSGNEMLAALDGAVAAVLRGRTEHGLMPAHPHEEALQWHVDVADGVQAGRPARAAAAMRAILGRTTDEVSSIWDGAERAPR</sequence>
<comment type="caution">
    <text evidence="5">The sequence shown here is derived from an EMBL/GenBank/DDBJ whole genome shotgun (WGS) entry which is preliminary data.</text>
</comment>
<dbReference type="InterPro" id="IPR011711">
    <property type="entry name" value="GntR_C"/>
</dbReference>
<feature type="domain" description="HTH gntR-type" evidence="4">
    <location>
        <begin position="3"/>
        <end position="70"/>
    </location>
</feature>
<name>A0A4Q7LZ29_9MICO</name>
<evidence type="ECO:0000313" key="6">
    <source>
        <dbReference type="Proteomes" id="UP000293519"/>
    </source>
</evidence>
<gene>
    <name evidence="5" type="ORF">EV141_0833</name>
</gene>
<evidence type="ECO:0000256" key="1">
    <source>
        <dbReference type="ARBA" id="ARBA00023015"/>
    </source>
</evidence>
<keyword evidence="2" id="KW-0238">DNA-binding</keyword>
<organism evidence="5 6">
    <name type="scientific">Microcella putealis</name>
    <dbReference type="NCBI Taxonomy" id="337005"/>
    <lineage>
        <taxon>Bacteria</taxon>
        <taxon>Bacillati</taxon>
        <taxon>Actinomycetota</taxon>
        <taxon>Actinomycetes</taxon>
        <taxon>Micrococcales</taxon>
        <taxon>Microbacteriaceae</taxon>
        <taxon>Microcella</taxon>
    </lineage>
</organism>
<evidence type="ECO:0000256" key="3">
    <source>
        <dbReference type="ARBA" id="ARBA00023163"/>
    </source>
</evidence>
<dbReference type="Pfam" id="PF07729">
    <property type="entry name" value="FCD"/>
    <property type="match status" value="1"/>
</dbReference>
<dbReference type="PANTHER" id="PTHR43537">
    <property type="entry name" value="TRANSCRIPTIONAL REGULATOR, GNTR FAMILY"/>
    <property type="match status" value="1"/>
</dbReference>
<dbReference type="SUPFAM" id="SSF46785">
    <property type="entry name" value="Winged helix' DNA-binding domain"/>
    <property type="match status" value="1"/>
</dbReference>